<dbReference type="Gramene" id="LPERR02G25380.1">
    <property type="protein sequence ID" value="LPERR02G25380.1"/>
    <property type="gene ID" value="LPERR02G25380"/>
</dbReference>
<protein>
    <submittedName>
        <fullName evidence="1">Uncharacterized protein</fullName>
    </submittedName>
</protein>
<organism evidence="1 2">
    <name type="scientific">Leersia perrieri</name>
    <dbReference type="NCBI Taxonomy" id="77586"/>
    <lineage>
        <taxon>Eukaryota</taxon>
        <taxon>Viridiplantae</taxon>
        <taxon>Streptophyta</taxon>
        <taxon>Embryophyta</taxon>
        <taxon>Tracheophyta</taxon>
        <taxon>Spermatophyta</taxon>
        <taxon>Magnoliopsida</taxon>
        <taxon>Liliopsida</taxon>
        <taxon>Poales</taxon>
        <taxon>Poaceae</taxon>
        <taxon>BOP clade</taxon>
        <taxon>Oryzoideae</taxon>
        <taxon>Oryzeae</taxon>
        <taxon>Oryzinae</taxon>
        <taxon>Leersia</taxon>
    </lineage>
</organism>
<reference evidence="1" key="3">
    <citation type="submission" date="2015-04" db="UniProtKB">
        <authorList>
            <consortium name="EnsemblPlants"/>
        </authorList>
    </citation>
    <scope>IDENTIFICATION</scope>
</reference>
<dbReference type="EnsemblPlants" id="LPERR02G25380.1">
    <property type="protein sequence ID" value="LPERR02G25380.1"/>
    <property type="gene ID" value="LPERR02G25380"/>
</dbReference>
<sequence>MDRPIEVDDANVDEIESVDEDCSRGMKKYNQKRLGLKVLQQRIDDSITVHEEQQEQYFLSDLQC</sequence>
<evidence type="ECO:0000313" key="1">
    <source>
        <dbReference type="EnsemblPlants" id="LPERR02G25380.1"/>
    </source>
</evidence>
<dbReference type="STRING" id="77586.A0A0D9VKJ1"/>
<name>A0A0D9VKJ1_9ORYZ</name>
<evidence type="ECO:0000313" key="2">
    <source>
        <dbReference type="Proteomes" id="UP000032180"/>
    </source>
</evidence>
<proteinExistence type="predicted"/>
<dbReference type="Proteomes" id="UP000032180">
    <property type="component" value="Chromosome 2"/>
</dbReference>
<dbReference type="HOGENOM" id="CLU_2870844_0_0_1"/>
<dbReference type="AlphaFoldDB" id="A0A0D9VKJ1"/>
<reference evidence="1 2" key="1">
    <citation type="submission" date="2012-08" db="EMBL/GenBank/DDBJ databases">
        <title>Oryza genome evolution.</title>
        <authorList>
            <person name="Wing R.A."/>
        </authorList>
    </citation>
    <scope>NUCLEOTIDE SEQUENCE</scope>
</reference>
<keyword evidence="2" id="KW-1185">Reference proteome</keyword>
<accession>A0A0D9VKJ1</accession>
<reference evidence="2" key="2">
    <citation type="submission" date="2013-12" db="EMBL/GenBank/DDBJ databases">
        <authorList>
            <person name="Yu Y."/>
            <person name="Lee S."/>
            <person name="de Baynast K."/>
            <person name="Wissotski M."/>
            <person name="Liu L."/>
            <person name="Talag J."/>
            <person name="Goicoechea J."/>
            <person name="Angelova A."/>
            <person name="Jetty R."/>
            <person name="Kudrna D."/>
            <person name="Golser W."/>
            <person name="Rivera L."/>
            <person name="Zhang J."/>
            <person name="Wing R."/>
        </authorList>
    </citation>
    <scope>NUCLEOTIDE SEQUENCE</scope>
</reference>